<dbReference type="KEGG" id="nga:Ngar_c11440"/>
<name>K0IE80_NITGG</name>
<dbReference type="GeneID" id="13797403"/>
<evidence type="ECO:0000313" key="2">
    <source>
        <dbReference type="EMBL" id="AFU58085.1"/>
    </source>
</evidence>
<dbReference type="STRING" id="1237085.Ngar_c11440"/>
<dbReference type="HOGENOM" id="CLU_2433958_0_0_2"/>
<organism evidence="2 3">
    <name type="scientific">Nitrososphaera gargensis (strain Ga9.2)</name>
    <dbReference type="NCBI Taxonomy" id="1237085"/>
    <lineage>
        <taxon>Archaea</taxon>
        <taxon>Nitrososphaerota</taxon>
        <taxon>Nitrososphaeria</taxon>
        <taxon>Nitrososphaerales</taxon>
        <taxon>Nitrososphaeraceae</taxon>
        <taxon>Nitrososphaera</taxon>
    </lineage>
</organism>
<dbReference type="InParanoid" id="K0IE80"/>
<evidence type="ECO:0000256" key="1">
    <source>
        <dbReference type="SAM" id="Phobius"/>
    </source>
</evidence>
<dbReference type="SUPFAM" id="SSF82171">
    <property type="entry name" value="DPP6 N-terminal domain-like"/>
    <property type="match status" value="1"/>
</dbReference>
<accession>K0IE80</accession>
<dbReference type="RefSeq" id="WP_015018622.1">
    <property type="nucleotide sequence ID" value="NC_018719.1"/>
</dbReference>
<proteinExistence type="predicted"/>
<sequence length="90" mass="9877">MAGWLAAPVIAGLAVGVAFVLLFSFLLPTVASQQHDRVVFSSLMNRTDTYQLYIVNDDGTGLMKLTEDDGMWYFEPVSSPDGSKIVYVTQ</sequence>
<dbReference type="EMBL" id="CP002408">
    <property type="protein sequence ID" value="AFU58085.1"/>
    <property type="molecule type" value="Genomic_DNA"/>
</dbReference>
<feature type="transmembrane region" description="Helical" evidence="1">
    <location>
        <begin position="6"/>
        <end position="27"/>
    </location>
</feature>
<keyword evidence="1" id="KW-1133">Transmembrane helix</keyword>
<keyword evidence="1" id="KW-0472">Membrane</keyword>
<keyword evidence="1" id="KW-0812">Transmembrane</keyword>
<dbReference type="Proteomes" id="UP000008037">
    <property type="component" value="Chromosome"/>
</dbReference>
<dbReference type="InterPro" id="IPR011042">
    <property type="entry name" value="6-blade_b-propeller_TolB-like"/>
</dbReference>
<protein>
    <submittedName>
        <fullName evidence="2">Translocation protein TolB signature-containing protein</fullName>
    </submittedName>
</protein>
<dbReference type="AlphaFoldDB" id="K0IE80"/>
<gene>
    <name evidence="2" type="ordered locus">Ngar_c11440</name>
</gene>
<dbReference type="Gene3D" id="2.120.10.30">
    <property type="entry name" value="TolB, C-terminal domain"/>
    <property type="match status" value="1"/>
</dbReference>
<reference evidence="2 3" key="1">
    <citation type="journal article" date="2012" name="Environ. Microbiol.">
        <title>The genome of the ammonia-oxidizing Candidatus Nitrososphaera gargensis: insights into metabolic versatility and environmental adaptations.</title>
        <authorList>
            <person name="Spang A."/>
            <person name="Poehlein A."/>
            <person name="Offre P."/>
            <person name="Zumbragel S."/>
            <person name="Haider S."/>
            <person name="Rychlik N."/>
            <person name="Nowka B."/>
            <person name="Schmeisser C."/>
            <person name="Lebedeva E.V."/>
            <person name="Rattei T."/>
            <person name="Bohm C."/>
            <person name="Schmid M."/>
            <person name="Galushko A."/>
            <person name="Hatzenpichler R."/>
            <person name="Weinmaier T."/>
            <person name="Daniel R."/>
            <person name="Schleper C."/>
            <person name="Spieck E."/>
            <person name="Streit W."/>
            <person name="Wagner M."/>
        </authorList>
    </citation>
    <scope>NUCLEOTIDE SEQUENCE [LARGE SCALE GENOMIC DNA]</scope>
    <source>
        <strain evidence="3">Ga9.2</strain>
    </source>
</reference>
<dbReference type="BioCyc" id="CNIT1237085:G1324-1142-MONOMER"/>
<keyword evidence="3" id="KW-1185">Reference proteome</keyword>
<evidence type="ECO:0000313" key="3">
    <source>
        <dbReference type="Proteomes" id="UP000008037"/>
    </source>
</evidence>